<sequence length="367" mass="40313">MSQFCNTAEASPNIKSIVPYGEGQKEPDSNVICGEPSYIPTLEGATQGHTTVPTEVIGKAALGVNYEANGDDGCSVGESVEGASGLVNTNRLEGGFRKENTKRIKGHVDDELLWKYNQCLVNLVLEESSSKEIVSKNCSDASPGKNVVDSDDTLNVLFMGKKDLSKRDDIENSNLKSPRNSGSPPMNDISNGGADELGVKSDLSENGVVSSSDKVMEDILAMGFNKGDLENEAGPTLELLNKENDYFKSNKQLDECSKTISESLHDPKVGYCELPDKLKKRLNKLENDLDMVGHKEKILTELKVCKKQLWDNLRVHEESVKQKSCFKWLRSGDENSAFFHRAIKIRGVDKECVLVTLEAASVEHRVV</sequence>
<protein>
    <submittedName>
        <fullName evidence="2">Uncharacterized protein</fullName>
    </submittedName>
</protein>
<gene>
    <name evidence="2" type="ORF">V6N11_059592</name>
</gene>
<feature type="region of interest" description="Disordered" evidence="1">
    <location>
        <begin position="168"/>
        <end position="196"/>
    </location>
</feature>
<keyword evidence="3" id="KW-1185">Reference proteome</keyword>
<evidence type="ECO:0000313" key="2">
    <source>
        <dbReference type="EMBL" id="KAK8977964.1"/>
    </source>
</evidence>
<reference evidence="2 3" key="1">
    <citation type="journal article" date="2024" name="G3 (Bethesda)">
        <title>Genome assembly of Hibiscus sabdariffa L. provides insights into metabolisms of medicinal natural products.</title>
        <authorList>
            <person name="Kim T."/>
        </authorList>
    </citation>
    <scope>NUCLEOTIDE SEQUENCE [LARGE SCALE GENOMIC DNA]</scope>
    <source>
        <strain evidence="2">TK-2024</strain>
        <tissue evidence="2">Old leaves</tissue>
    </source>
</reference>
<name>A0ABR2NP73_9ROSI</name>
<comment type="caution">
    <text evidence="2">The sequence shown here is derived from an EMBL/GenBank/DDBJ whole genome shotgun (WGS) entry which is preliminary data.</text>
</comment>
<evidence type="ECO:0000256" key="1">
    <source>
        <dbReference type="SAM" id="MobiDB-lite"/>
    </source>
</evidence>
<dbReference type="EMBL" id="JBBPBN010000115">
    <property type="protein sequence ID" value="KAK8977964.1"/>
    <property type="molecule type" value="Genomic_DNA"/>
</dbReference>
<feature type="compositionally biased region" description="Polar residues" evidence="1">
    <location>
        <begin position="172"/>
        <end position="190"/>
    </location>
</feature>
<dbReference type="Proteomes" id="UP001396334">
    <property type="component" value="Unassembled WGS sequence"/>
</dbReference>
<organism evidence="2 3">
    <name type="scientific">Hibiscus sabdariffa</name>
    <name type="common">roselle</name>
    <dbReference type="NCBI Taxonomy" id="183260"/>
    <lineage>
        <taxon>Eukaryota</taxon>
        <taxon>Viridiplantae</taxon>
        <taxon>Streptophyta</taxon>
        <taxon>Embryophyta</taxon>
        <taxon>Tracheophyta</taxon>
        <taxon>Spermatophyta</taxon>
        <taxon>Magnoliopsida</taxon>
        <taxon>eudicotyledons</taxon>
        <taxon>Gunneridae</taxon>
        <taxon>Pentapetalae</taxon>
        <taxon>rosids</taxon>
        <taxon>malvids</taxon>
        <taxon>Malvales</taxon>
        <taxon>Malvaceae</taxon>
        <taxon>Malvoideae</taxon>
        <taxon>Hibiscus</taxon>
    </lineage>
</organism>
<evidence type="ECO:0000313" key="3">
    <source>
        <dbReference type="Proteomes" id="UP001396334"/>
    </source>
</evidence>
<accession>A0ABR2NP73</accession>
<proteinExistence type="predicted"/>